<comment type="similarity">
    <text evidence="1">Belongs to the MEMO1 family.</text>
</comment>
<dbReference type="NCBIfam" id="TIGR04336">
    <property type="entry name" value="AmmeMemoSam_B"/>
    <property type="match status" value="1"/>
</dbReference>
<dbReference type="PANTHER" id="PTHR11060:SF0">
    <property type="entry name" value="PROTEIN MEMO1"/>
    <property type="match status" value="1"/>
</dbReference>
<dbReference type="Proteomes" id="UP000823615">
    <property type="component" value="Unassembled WGS sequence"/>
</dbReference>
<accession>A0A9D9DY50</accession>
<dbReference type="AlphaFoldDB" id="A0A9D9DY50"/>
<sequence length="267" mass="29482">MIRKAKFRGMWYPFGSRDNELITGSLSSNGNLCAAILPHAGLYYSGALIRSFFEKIDKKRVKVLIISPSHYYALPAGAIITSDFTFSETPFRDVPTCKAAISGSIINDDVIQQEHGIEMFLPFIGKKGNMSVSYAVISSLQNASDAKEIAEKIAKIVDTETALIASSDFTHYGPRFNYFPFGQNALKKVEQHDSEAANLLAENKGEEAYRAYCHSTICGIAPASIVAEVARIKGWQGSCGPHATSLDGKEKDENFVSYRTVFWRKNE</sequence>
<dbReference type="Pfam" id="PF01875">
    <property type="entry name" value="Memo"/>
    <property type="match status" value="1"/>
</dbReference>
<organism evidence="2 3">
    <name type="scientific">Candidatus Ornithospirochaeta stercoripullorum</name>
    <dbReference type="NCBI Taxonomy" id="2840899"/>
    <lineage>
        <taxon>Bacteria</taxon>
        <taxon>Pseudomonadati</taxon>
        <taxon>Spirochaetota</taxon>
        <taxon>Spirochaetia</taxon>
        <taxon>Spirochaetales</taxon>
        <taxon>Spirochaetaceae</taxon>
        <taxon>Spirochaetaceae incertae sedis</taxon>
        <taxon>Candidatus Ornithospirochaeta</taxon>
    </lineage>
</organism>
<dbReference type="CDD" id="cd07361">
    <property type="entry name" value="MEMO_like"/>
    <property type="match status" value="1"/>
</dbReference>
<gene>
    <name evidence="2" type="primary">amrB</name>
    <name evidence="2" type="ORF">IAA97_01965</name>
</gene>
<name>A0A9D9DY50_9SPIO</name>
<dbReference type="PANTHER" id="PTHR11060">
    <property type="entry name" value="PROTEIN MEMO1"/>
    <property type="match status" value="1"/>
</dbReference>
<dbReference type="Gene3D" id="3.40.830.10">
    <property type="entry name" value="LigB-like"/>
    <property type="match status" value="1"/>
</dbReference>
<proteinExistence type="inferred from homology"/>
<dbReference type="EMBL" id="JADIMT010000031">
    <property type="protein sequence ID" value="MBO8435731.1"/>
    <property type="molecule type" value="Genomic_DNA"/>
</dbReference>
<evidence type="ECO:0000256" key="1">
    <source>
        <dbReference type="ARBA" id="ARBA00006315"/>
    </source>
</evidence>
<reference evidence="2" key="2">
    <citation type="journal article" date="2021" name="PeerJ">
        <title>Extensive microbial diversity within the chicken gut microbiome revealed by metagenomics and culture.</title>
        <authorList>
            <person name="Gilroy R."/>
            <person name="Ravi A."/>
            <person name="Getino M."/>
            <person name="Pursley I."/>
            <person name="Horton D.L."/>
            <person name="Alikhan N.F."/>
            <person name="Baker D."/>
            <person name="Gharbi K."/>
            <person name="Hall N."/>
            <person name="Watson M."/>
            <person name="Adriaenssens E.M."/>
            <person name="Foster-Nyarko E."/>
            <person name="Jarju S."/>
            <person name="Secka A."/>
            <person name="Antonio M."/>
            <person name="Oren A."/>
            <person name="Chaudhuri R.R."/>
            <person name="La Ragione R."/>
            <person name="Hildebrand F."/>
            <person name="Pallen M.J."/>
        </authorList>
    </citation>
    <scope>NUCLEOTIDE SEQUENCE</scope>
    <source>
        <strain evidence="2">7293</strain>
    </source>
</reference>
<evidence type="ECO:0000313" key="3">
    <source>
        <dbReference type="Proteomes" id="UP000823615"/>
    </source>
</evidence>
<dbReference type="InterPro" id="IPR002737">
    <property type="entry name" value="MEMO1_fam"/>
</dbReference>
<comment type="caution">
    <text evidence="2">The sequence shown here is derived from an EMBL/GenBank/DDBJ whole genome shotgun (WGS) entry which is preliminary data.</text>
</comment>
<evidence type="ECO:0000313" key="2">
    <source>
        <dbReference type="EMBL" id="MBO8435731.1"/>
    </source>
</evidence>
<reference evidence="2" key="1">
    <citation type="submission" date="2020-10" db="EMBL/GenBank/DDBJ databases">
        <authorList>
            <person name="Gilroy R."/>
        </authorList>
    </citation>
    <scope>NUCLEOTIDE SEQUENCE</scope>
    <source>
        <strain evidence="2">7293</strain>
    </source>
</reference>
<protein>
    <submittedName>
        <fullName evidence="2">AmmeMemoRadiSam system protein B</fullName>
    </submittedName>
</protein>